<reference evidence="2" key="1">
    <citation type="journal article" date="2021" name="Proc. Natl. Acad. Sci. U.S.A.">
        <title>A Catalog of Tens of Thousands of Viruses from Human Metagenomes Reveals Hidden Associations with Chronic Diseases.</title>
        <authorList>
            <person name="Tisza M.J."/>
            <person name="Buck C.B."/>
        </authorList>
    </citation>
    <scope>NUCLEOTIDE SEQUENCE</scope>
    <source>
        <strain evidence="2">CtlQ13</strain>
    </source>
</reference>
<sequence length="140" mass="15819">MTVIFTSTTGLAVMRLELFQFFLRVWNRGEVMNPLTFEQIVAAVSFLGMVLTLINGAKAMNRASQEDAMRLVRIEEGVKQLKSDIDDTQKAFAAYMARTDETITNIRDALSIHDTRLAVVEDVTRNQAGRLERLEQANTH</sequence>
<protein>
    <submittedName>
        <fullName evidence="2">Uncharacterized protein</fullName>
    </submittedName>
</protein>
<dbReference type="EMBL" id="BK015619">
    <property type="protein sequence ID" value="DAE16274.1"/>
    <property type="molecule type" value="Genomic_DNA"/>
</dbReference>
<accession>A0A8S5QBH6</accession>
<evidence type="ECO:0000256" key="1">
    <source>
        <dbReference type="SAM" id="Phobius"/>
    </source>
</evidence>
<keyword evidence="1" id="KW-0472">Membrane</keyword>
<keyword evidence="1" id="KW-0812">Transmembrane</keyword>
<name>A0A8S5QBH6_9CAUD</name>
<organism evidence="2">
    <name type="scientific">Siphoviridae sp. ctlQ13</name>
    <dbReference type="NCBI Taxonomy" id="2825648"/>
    <lineage>
        <taxon>Viruses</taxon>
        <taxon>Duplodnaviria</taxon>
        <taxon>Heunggongvirae</taxon>
        <taxon>Uroviricota</taxon>
        <taxon>Caudoviricetes</taxon>
    </lineage>
</organism>
<feature type="transmembrane region" description="Helical" evidence="1">
    <location>
        <begin position="39"/>
        <end position="57"/>
    </location>
</feature>
<keyword evidence="1" id="KW-1133">Transmembrane helix</keyword>
<proteinExistence type="predicted"/>
<evidence type="ECO:0000313" key="2">
    <source>
        <dbReference type="EMBL" id="DAE16274.1"/>
    </source>
</evidence>